<gene>
    <name evidence="1" type="ORF">MM415A02158_0012</name>
    <name evidence="2" type="ORF">MM415B02527_0011</name>
</gene>
<sequence>MKTIHWTDKYGEHDAYLEGHSKNGYFIKDFAGYVREIKLSQITNIKILDNRKKEG</sequence>
<accession>A0A6M3L499</accession>
<organism evidence="2">
    <name type="scientific">viral metagenome</name>
    <dbReference type="NCBI Taxonomy" id="1070528"/>
    <lineage>
        <taxon>unclassified sequences</taxon>
        <taxon>metagenomes</taxon>
        <taxon>organismal metagenomes</taxon>
    </lineage>
</organism>
<dbReference type="EMBL" id="MT142062">
    <property type="protein sequence ID" value="QJA73929.1"/>
    <property type="molecule type" value="Genomic_DNA"/>
</dbReference>
<protein>
    <submittedName>
        <fullName evidence="2">Uncharacterized protein</fullName>
    </submittedName>
</protein>
<evidence type="ECO:0000313" key="2">
    <source>
        <dbReference type="EMBL" id="QJA89587.1"/>
    </source>
</evidence>
<name>A0A6M3L499_9ZZZZ</name>
<evidence type="ECO:0000313" key="1">
    <source>
        <dbReference type="EMBL" id="QJA73929.1"/>
    </source>
</evidence>
<dbReference type="EMBL" id="MT142855">
    <property type="protein sequence ID" value="QJA89587.1"/>
    <property type="molecule type" value="Genomic_DNA"/>
</dbReference>
<dbReference type="AlphaFoldDB" id="A0A6M3L499"/>
<proteinExistence type="predicted"/>
<reference evidence="2" key="1">
    <citation type="submission" date="2020-03" db="EMBL/GenBank/DDBJ databases">
        <title>The deep terrestrial virosphere.</title>
        <authorList>
            <person name="Holmfeldt K."/>
            <person name="Nilsson E."/>
            <person name="Simone D."/>
            <person name="Lopez-Fernandez M."/>
            <person name="Wu X."/>
            <person name="de Brujin I."/>
            <person name="Lundin D."/>
            <person name="Andersson A."/>
            <person name="Bertilsson S."/>
            <person name="Dopson M."/>
        </authorList>
    </citation>
    <scope>NUCLEOTIDE SEQUENCE</scope>
    <source>
        <strain evidence="1">MM415A02158</strain>
        <strain evidence="2">MM415B02527</strain>
    </source>
</reference>